<accession>A0A1H7F7C2</accession>
<dbReference type="AlphaFoldDB" id="A0A1H7F7C2"/>
<dbReference type="NCBIfam" id="TIGR04183">
    <property type="entry name" value="Por_Secre_tail"/>
    <property type="match status" value="1"/>
</dbReference>
<protein>
    <submittedName>
        <fullName evidence="3">Por secretion system C-terminal sorting domain-containing protein</fullName>
    </submittedName>
</protein>
<sequence>MCIDCIEKATHLSGFFNYITSLFKFNNHDVPIAHGIAATEIAFDQFTSSLVVATLGELNSLLTSSSITLKLQLWPNPSVKMLNLQLSKTDKVDSYSIHDMIGKLIRTIKANYSLRQQLNIEDLQTGVYMIRANGSDMGSVTLKFIKKN</sequence>
<dbReference type="InterPro" id="IPR026444">
    <property type="entry name" value="Secre_tail"/>
</dbReference>
<evidence type="ECO:0000259" key="2">
    <source>
        <dbReference type="Pfam" id="PF18962"/>
    </source>
</evidence>
<dbReference type="Proteomes" id="UP000198990">
    <property type="component" value="Unassembled WGS sequence"/>
</dbReference>
<dbReference type="OrthoDB" id="1347532at2"/>
<keyword evidence="1" id="KW-0732">Signal</keyword>
<dbReference type="EMBL" id="FNZN01000001">
    <property type="protein sequence ID" value="SEK19085.1"/>
    <property type="molecule type" value="Genomic_DNA"/>
</dbReference>
<reference evidence="4" key="1">
    <citation type="submission" date="2016-10" db="EMBL/GenBank/DDBJ databases">
        <authorList>
            <person name="Varghese N."/>
            <person name="Submissions S."/>
        </authorList>
    </citation>
    <scope>NUCLEOTIDE SEQUENCE [LARGE SCALE GENOMIC DNA]</scope>
    <source>
        <strain evidence="4">DSM 16471</strain>
    </source>
</reference>
<evidence type="ECO:0000256" key="1">
    <source>
        <dbReference type="ARBA" id="ARBA00022729"/>
    </source>
</evidence>
<keyword evidence="4" id="KW-1185">Reference proteome</keyword>
<organism evidence="3 4">
    <name type="scientific">Maribacter orientalis</name>
    <dbReference type="NCBI Taxonomy" id="228957"/>
    <lineage>
        <taxon>Bacteria</taxon>
        <taxon>Pseudomonadati</taxon>
        <taxon>Bacteroidota</taxon>
        <taxon>Flavobacteriia</taxon>
        <taxon>Flavobacteriales</taxon>
        <taxon>Flavobacteriaceae</taxon>
        <taxon>Maribacter</taxon>
    </lineage>
</organism>
<name>A0A1H7F7C2_9FLAO</name>
<gene>
    <name evidence="3" type="ORF">SAMN04488008_1016</name>
</gene>
<evidence type="ECO:0000313" key="4">
    <source>
        <dbReference type="Proteomes" id="UP000198990"/>
    </source>
</evidence>
<evidence type="ECO:0000313" key="3">
    <source>
        <dbReference type="EMBL" id="SEK19085.1"/>
    </source>
</evidence>
<dbReference type="Pfam" id="PF18962">
    <property type="entry name" value="Por_Secre_tail"/>
    <property type="match status" value="1"/>
</dbReference>
<feature type="domain" description="Secretion system C-terminal sorting" evidence="2">
    <location>
        <begin position="73"/>
        <end position="137"/>
    </location>
</feature>
<proteinExistence type="predicted"/>